<reference evidence="1 2" key="1">
    <citation type="journal article" date="2019" name="Int. J. Syst. Evol. Microbiol.">
        <title>The Global Catalogue of Microorganisms (GCM) 10K type strain sequencing project: providing services to taxonomists for standard genome sequencing and annotation.</title>
        <authorList>
            <consortium name="The Broad Institute Genomics Platform"/>
            <consortium name="The Broad Institute Genome Sequencing Center for Infectious Disease"/>
            <person name="Wu L."/>
            <person name="Ma J."/>
        </authorList>
    </citation>
    <scope>NUCLEOTIDE SEQUENCE [LARGE SCALE GENOMIC DNA]</scope>
    <source>
        <strain evidence="1 2">JCM 16211</strain>
    </source>
</reference>
<name>A0ABN0T478_9GAMM</name>
<comment type="caution">
    <text evidence="1">The sequence shown here is derived from an EMBL/GenBank/DDBJ whole genome shotgun (WGS) entry which is preliminary data.</text>
</comment>
<accession>A0ABN0T478</accession>
<gene>
    <name evidence="1" type="ORF">GCM10009123_18660</name>
</gene>
<keyword evidence="2" id="KW-1185">Reference proteome</keyword>
<dbReference type="Proteomes" id="UP001501221">
    <property type="component" value="Unassembled WGS sequence"/>
</dbReference>
<protein>
    <submittedName>
        <fullName evidence="1">Uncharacterized protein</fullName>
    </submittedName>
</protein>
<organism evidence="1 2">
    <name type="scientific">Kangiella japonica</name>
    <dbReference type="NCBI Taxonomy" id="647384"/>
    <lineage>
        <taxon>Bacteria</taxon>
        <taxon>Pseudomonadati</taxon>
        <taxon>Pseudomonadota</taxon>
        <taxon>Gammaproteobacteria</taxon>
        <taxon>Kangiellales</taxon>
        <taxon>Kangiellaceae</taxon>
        <taxon>Kangiella</taxon>
    </lineage>
</organism>
<sequence>MKKFINPFLILIIAVCAGLVIFKLKDNGSINSATHITCHTYTMTKVSNDQATLTAAHKVKQCDNSDYLINVVSIYETEEHRGDVVYKSKSELPETIYLIWEDFDGLVISKPASTELISAKRYRSSYNVEYLPLRKLRVAIGNALTDHRNNYLNRTKPSD</sequence>
<evidence type="ECO:0000313" key="1">
    <source>
        <dbReference type="EMBL" id="GAA0211706.1"/>
    </source>
</evidence>
<evidence type="ECO:0000313" key="2">
    <source>
        <dbReference type="Proteomes" id="UP001501221"/>
    </source>
</evidence>
<dbReference type="EMBL" id="BAAAFM010000008">
    <property type="protein sequence ID" value="GAA0211706.1"/>
    <property type="molecule type" value="Genomic_DNA"/>
</dbReference>
<proteinExistence type="predicted"/>